<keyword evidence="2" id="KW-0472">Membrane</keyword>
<dbReference type="EMBL" id="JADGJH010000442">
    <property type="protein sequence ID" value="KAJ3128966.1"/>
    <property type="molecule type" value="Genomic_DNA"/>
</dbReference>
<gene>
    <name evidence="3" type="ORF">HK100_008898</name>
</gene>
<dbReference type="AlphaFoldDB" id="A0AAD5T3N7"/>
<dbReference type="Proteomes" id="UP001211907">
    <property type="component" value="Unassembled WGS sequence"/>
</dbReference>
<feature type="transmembrane region" description="Helical" evidence="2">
    <location>
        <begin position="332"/>
        <end position="353"/>
    </location>
</feature>
<dbReference type="PANTHER" id="PTHR34391:SF1">
    <property type="entry name" value="UPF0658 GOLGI APPARATUS MEMBRANE PROTEIN C1952.10C-RELATED"/>
    <property type="match status" value="1"/>
</dbReference>
<feature type="transmembrane region" description="Helical" evidence="2">
    <location>
        <begin position="292"/>
        <end position="312"/>
    </location>
</feature>
<keyword evidence="4" id="KW-1185">Reference proteome</keyword>
<protein>
    <submittedName>
        <fullName evidence="3">Uncharacterized protein</fullName>
    </submittedName>
</protein>
<accession>A0AAD5T3N7</accession>
<feature type="region of interest" description="Disordered" evidence="1">
    <location>
        <begin position="1"/>
        <end position="20"/>
    </location>
</feature>
<feature type="transmembrane region" description="Helical" evidence="2">
    <location>
        <begin position="71"/>
        <end position="95"/>
    </location>
</feature>
<keyword evidence="2" id="KW-0812">Transmembrane</keyword>
<name>A0AAD5T3N7_9FUNG</name>
<evidence type="ECO:0000256" key="1">
    <source>
        <dbReference type="SAM" id="MobiDB-lite"/>
    </source>
</evidence>
<reference evidence="3" key="1">
    <citation type="submission" date="2020-05" db="EMBL/GenBank/DDBJ databases">
        <title>Phylogenomic resolution of chytrid fungi.</title>
        <authorList>
            <person name="Stajich J.E."/>
            <person name="Amses K."/>
            <person name="Simmons R."/>
            <person name="Seto K."/>
            <person name="Myers J."/>
            <person name="Bonds A."/>
            <person name="Quandt C.A."/>
            <person name="Barry K."/>
            <person name="Liu P."/>
            <person name="Grigoriev I."/>
            <person name="Longcore J.E."/>
            <person name="James T.Y."/>
        </authorList>
    </citation>
    <scope>NUCLEOTIDE SEQUENCE</scope>
    <source>
        <strain evidence="3">JEL0513</strain>
    </source>
</reference>
<feature type="transmembrane region" description="Helical" evidence="2">
    <location>
        <begin position="265"/>
        <end position="285"/>
    </location>
</feature>
<organism evidence="3 4">
    <name type="scientific">Physocladia obscura</name>
    <dbReference type="NCBI Taxonomy" id="109957"/>
    <lineage>
        <taxon>Eukaryota</taxon>
        <taxon>Fungi</taxon>
        <taxon>Fungi incertae sedis</taxon>
        <taxon>Chytridiomycota</taxon>
        <taxon>Chytridiomycota incertae sedis</taxon>
        <taxon>Chytridiomycetes</taxon>
        <taxon>Chytridiales</taxon>
        <taxon>Chytriomycetaceae</taxon>
        <taxon>Physocladia</taxon>
    </lineage>
</organism>
<sequence>MDVNNTAATMRRLDDTETPNSSVFSTFRKQSQSPYQFQQQQQLRATSAAGFSEYATAKNQSLYSTVLDLNVWAKAGIVLSLVQFVVIVIAEILVLMKHLSELSDLNAIYAIHPDWLLLANEATYTIIPFAEAITIYEGLFIAAQIFLLILSIDAIISSSKIQLVATTIFNLAVVGYSVDQYIQSGDLIDQVGSIHYGFLQSYGFQFHRTAPYEIVVISLGILFFFLWTFVATKLYNLFGWNVFKELGADVEVRIFGDEASTDKTITIILTPIAVVGLLLMAYFSVTRESNILMTLLLIALSGCIGFLVDRIIDIWTVTDMTKYKSCKTSLTLFSVLTLIAALATFVVAVLNFLNFGK</sequence>
<dbReference type="InterPro" id="IPR040410">
    <property type="entry name" value="UPF0658_Golgi"/>
</dbReference>
<comment type="caution">
    <text evidence="3">The sequence shown here is derived from an EMBL/GenBank/DDBJ whole genome shotgun (WGS) entry which is preliminary data.</text>
</comment>
<evidence type="ECO:0000256" key="2">
    <source>
        <dbReference type="SAM" id="Phobius"/>
    </source>
</evidence>
<feature type="transmembrane region" description="Helical" evidence="2">
    <location>
        <begin position="133"/>
        <end position="156"/>
    </location>
</feature>
<evidence type="ECO:0000313" key="3">
    <source>
        <dbReference type="EMBL" id="KAJ3128966.1"/>
    </source>
</evidence>
<proteinExistence type="predicted"/>
<feature type="non-terminal residue" evidence="3">
    <location>
        <position position="357"/>
    </location>
</feature>
<dbReference type="GO" id="GO:0005794">
    <property type="term" value="C:Golgi apparatus"/>
    <property type="evidence" value="ECO:0007669"/>
    <property type="project" value="TreeGrafter"/>
</dbReference>
<evidence type="ECO:0000313" key="4">
    <source>
        <dbReference type="Proteomes" id="UP001211907"/>
    </source>
</evidence>
<dbReference type="PANTHER" id="PTHR34391">
    <property type="entry name" value="UPF0658 GOLGI APPARATUS MEMBRANE PROTEIN C1952.10C-RELATED"/>
    <property type="match status" value="1"/>
</dbReference>
<feature type="transmembrane region" description="Helical" evidence="2">
    <location>
        <begin position="210"/>
        <end position="230"/>
    </location>
</feature>
<keyword evidence="2" id="KW-1133">Transmembrane helix</keyword>